<keyword evidence="2" id="KW-1185">Reference proteome</keyword>
<gene>
    <name evidence="1" type="ORF">FJU08_17425</name>
</gene>
<dbReference type="SUPFAM" id="SSF109604">
    <property type="entry name" value="HD-domain/PDEase-like"/>
    <property type="match status" value="1"/>
</dbReference>
<dbReference type="Proteomes" id="UP000318801">
    <property type="component" value="Unassembled WGS sequence"/>
</dbReference>
<evidence type="ECO:0000313" key="1">
    <source>
        <dbReference type="EMBL" id="TPW28584.1"/>
    </source>
</evidence>
<accession>A0A506U683</accession>
<organism evidence="1 2">
    <name type="scientific">Martelella alba</name>
    <dbReference type="NCBI Taxonomy" id="2590451"/>
    <lineage>
        <taxon>Bacteria</taxon>
        <taxon>Pseudomonadati</taxon>
        <taxon>Pseudomonadota</taxon>
        <taxon>Alphaproteobacteria</taxon>
        <taxon>Hyphomicrobiales</taxon>
        <taxon>Aurantimonadaceae</taxon>
        <taxon>Martelella</taxon>
    </lineage>
</organism>
<sequence>MELSFTRLAPEPVHSFRPNGSRMDLLAPAVEEVNFVALGDALSKIARFNGRHNGPAYSVAQHCAMGARAILNEGGNDVSAALFLLHDAHEGLFGDIVTPAQDAIAAICDQAKPGTGNVFRSSLRRLKDGWDDAIYRAAGLPSPQFWTNSQRHLVETMDRRMLREEVRALFGDTAAKRLPRTVKPKTRGAVTPWPAMAAADEWFSLLRQLIGDDHALDASHAAAAHAALNSL</sequence>
<dbReference type="EMBL" id="VHLG01000012">
    <property type="protein sequence ID" value="TPW28584.1"/>
    <property type="molecule type" value="Genomic_DNA"/>
</dbReference>
<dbReference type="AlphaFoldDB" id="A0A506U683"/>
<proteinExistence type="predicted"/>
<dbReference type="RefSeq" id="WP_141150302.1">
    <property type="nucleotide sequence ID" value="NZ_VHLG01000012.1"/>
</dbReference>
<dbReference type="Gene3D" id="1.10.3210.10">
    <property type="entry name" value="Hypothetical protein af1432"/>
    <property type="match status" value="1"/>
</dbReference>
<protein>
    <recommendedName>
        <fullName evidence="3">HD domain-containing protein</fullName>
    </recommendedName>
</protein>
<dbReference type="OrthoDB" id="1099791at2"/>
<comment type="caution">
    <text evidence="1">The sequence shown here is derived from an EMBL/GenBank/DDBJ whole genome shotgun (WGS) entry which is preliminary data.</text>
</comment>
<name>A0A506U683_9HYPH</name>
<evidence type="ECO:0000313" key="2">
    <source>
        <dbReference type="Proteomes" id="UP000318801"/>
    </source>
</evidence>
<evidence type="ECO:0008006" key="3">
    <source>
        <dbReference type="Google" id="ProtNLM"/>
    </source>
</evidence>
<reference evidence="1 2" key="1">
    <citation type="submission" date="2019-06" db="EMBL/GenBank/DDBJ databases">
        <authorList>
            <person name="Li M."/>
        </authorList>
    </citation>
    <scope>NUCLEOTIDE SEQUENCE [LARGE SCALE GENOMIC DNA]</scope>
    <source>
        <strain evidence="1 2">BGMRC2036</strain>
    </source>
</reference>